<comment type="caution">
    <text evidence="1">The sequence shown here is derived from an EMBL/GenBank/DDBJ whole genome shotgun (WGS) entry which is preliminary data.</text>
</comment>
<keyword evidence="2" id="KW-1185">Reference proteome</keyword>
<dbReference type="STRING" id="1141098.A0A1Y2E8E1"/>
<dbReference type="OrthoDB" id="2687876at2759"/>
<sequence>MTDHAPNILVLQASVDPEALSEFRILVDNKFVKYITIDAGVYDRDDMCFGPSLISLLPHLPPGDWKKGHISRNLKTGDAHFSALREEKKLRSNVYEVTCPGFSSTIIAKFARFEWEVTQLEAETMAYGWIEGQHVGPGFLGHLTEEGRVIGFLIARIADCRHATPEDFPLCHSVLSKLHKLGIKHGDINKHNFLIHDGKATLIDFDKALRPASNDELDVELYELQDQFQDTSGRGGQVVESDPC</sequence>
<dbReference type="RefSeq" id="XP_040718457.1">
    <property type="nucleotide sequence ID" value="XM_040865029.1"/>
</dbReference>
<dbReference type="Gene3D" id="1.10.510.10">
    <property type="entry name" value="Transferase(Phosphotransferase) domain 1"/>
    <property type="match status" value="1"/>
</dbReference>
<dbReference type="GeneID" id="63781241"/>
<proteinExistence type="predicted"/>
<dbReference type="EMBL" id="MCFJ01000004">
    <property type="protein sequence ID" value="ORY67833.1"/>
    <property type="molecule type" value="Genomic_DNA"/>
</dbReference>
<protein>
    <submittedName>
        <fullName evidence="1">Alpha-galactosidase A</fullName>
    </submittedName>
</protein>
<dbReference type="AlphaFoldDB" id="A0A1Y2E8E1"/>
<dbReference type="SUPFAM" id="SSF56112">
    <property type="entry name" value="Protein kinase-like (PK-like)"/>
    <property type="match status" value="1"/>
</dbReference>
<gene>
    <name evidence="1" type="ORF">BCR38DRAFT_511212</name>
</gene>
<reference evidence="1 2" key="1">
    <citation type="submission" date="2016-07" db="EMBL/GenBank/DDBJ databases">
        <title>Pervasive Adenine N6-methylation of Active Genes in Fungi.</title>
        <authorList>
            <consortium name="DOE Joint Genome Institute"/>
            <person name="Mondo S.J."/>
            <person name="Dannebaum R.O."/>
            <person name="Kuo R.C."/>
            <person name="Labutti K."/>
            <person name="Haridas S."/>
            <person name="Kuo A."/>
            <person name="Salamov A."/>
            <person name="Ahrendt S.R."/>
            <person name="Lipzen A."/>
            <person name="Sullivan W."/>
            <person name="Andreopoulos W.B."/>
            <person name="Clum A."/>
            <person name="Lindquist E."/>
            <person name="Daum C."/>
            <person name="Ramamoorthy G.K."/>
            <person name="Gryganskyi A."/>
            <person name="Culley D."/>
            <person name="Magnuson J.K."/>
            <person name="James T.Y."/>
            <person name="O'Malley M.A."/>
            <person name="Stajich J.E."/>
            <person name="Spatafora J.W."/>
            <person name="Visel A."/>
            <person name="Grigoriev I.V."/>
        </authorList>
    </citation>
    <scope>NUCLEOTIDE SEQUENCE [LARGE SCALE GENOMIC DNA]</scope>
    <source>
        <strain evidence="1 2">CBS 129021</strain>
    </source>
</reference>
<dbReference type="Proteomes" id="UP000193689">
    <property type="component" value="Unassembled WGS sequence"/>
</dbReference>
<name>A0A1Y2E8E1_9PEZI</name>
<dbReference type="InterPro" id="IPR011009">
    <property type="entry name" value="Kinase-like_dom_sf"/>
</dbReference>
<accession>A0A1Y2E8E1</accession>
<evidence type="ECO:0000313" key="1">
    <source>
        <dbReference type="EMBL" id="ORY67833.1"/>
    </source>
</evidence>
<dbReference type="InParanoid" id="A0A1Y2E8E1"/>
<organism evidence="1 2">
    <name type="scientific">Pseudomassariella vexata</name>
    <dbReference type="NCBI Taxonomy" id="1141098"/>
    <lineage>
        <taxon>Eukaryota</taxon>
        <taxon>Fungi</taxon>
        <taxon>Dikarya</taxon>
        <taxon>Ascomycota</taxon>
        <taxon>Pezizomycotina</taxon>
        <taxon>Sordariomycetes</taxon>
        <taxon>Xylariomycetidae</taxon>
        <taxon>Amphisphaeriales</taxon>
        <taxon>Pseudomassariaceae</taxon>
        <taxon>Pseudomassariella</taxon>
    </lineage>
</organism>
<dbReference type="Pfam" id="PF06293">
    <property type="entry name" value="Kdo"/>
    <property type="match status" value="1"/>
</dbReference>
<evidence type="ECO:0000313" key="2">
    <source>
        <dbReference type="Proteomes" id="UP000193689"/>
    </source>
</evidence>